<gene>
    <name evidence="6" type="ORF">EDC44_14215</name>
</gene>
<dbReference type="InterPro" id="IPR007300">
    <property type="entry name" value="CidB/LrgB"/>
</dbReference>
<keyword evidence="4 5" id="KW-0472">Membrane</keyword>
<sequence length="227" mass="23900">MIYLLTLLTILAFTLAVKINTKLKSVILNSFVLSVLILIALLLSFDIPYDTYMQGNAPLNNLLGVGVVALALPFYEQLPQIRRQWRGILLVTTVACVFSMLTGAGLALLLGASPEIVASVLPKSVTTPIAMEIAKNVGGQPAIAVVGVIVAGLQGSIFGYVVMKKLGMQYEESVGLSIGAVSHALGTASLMSQAQKAGSYSSLSLVLCGILSSLLAPFVFKLIYLAI</sequence>
<name>A0A4R2SPG8_9PAST</name>
<keyword evidence="3 5" id="KW-1133">Transmembrane helix</keyword>
<feature type="transmembrane region" description="Helical" evidence="5">
    <location>
        <begin position="26"/>
        <end position="45"/>
    </location>
</feature>
<proteinExistence type="predicted"/>
<organism evidence="6 7">
    <name type="scientific">Cricetibacter osteomyelitidis</name>
    <dbReference type="NCBI Taxonomy" id="1521931"/>
    <lineage>
        <taxon>Bacteria</taxon>
        <taxon>Pseudomonadati</taxon>
        <taxon>Pseudomonadota</taxon>
        <taxon>Gammaproteobacteria</taxon>
        <taxon>Pasteurellales</taxon>
        <taxon>Pasteurellaceae</taxon>
        <taxon>Cricetibacter</taxon>
    </lineage>
</organism>
<protein>
    <submittedName>
        <fullName evidence="6">Putative murein hydrolase (TIGR00659 family)</fullName>
    </submittedName>
</protein>
<feature type="transmembrane region" description="Helical" evidence="5">
    <location>
        <begin position="141"/>
        <end position="162"/>
    </location>
</feature>
<feature type="transmembrane region" description="Helical" evidence="5">
    <location>
        <begin position="57"/>
        <end position="75"/>
    </location>
</feature>
<evidence type="ECO:0000256" key="4">
    <source>
        <dbReference type="ARBA" id="ARBA00023136"/>
    </source>
</evidence>
<keyword evidence="7" id="KW-1185">Reference proteome</keyword>
<dbReference type="Proteomes" id="UP000295763">
    <property type="component" value="Unassembled WGS sequence"/>
</dbReference>
<evidence type="ECO:0000256" key="2">
    <source>
        <dbReference type="ARBA" id="ARBA00022692"/>
    </source>
</evidence>
<evidence type="ECO:0000256" key="3">
    <source>
        <dbReference type="ARBA" id="ARBA00022989"/>
    </source>
</evidence>
<accession>A0A4R2SPG8</accession>
<dbReference type="NCBIfam" id="TIGR00659">
    <property type="entry name" value="CidB/LrgB family autolysis modulator"/>
    <property type="match status" value="1"/>
</dbReference>
<dbReference type="EMBL" id="SLYB01000042">
    <property type="protein sequence ID" value="TCP90106.1"/>
    <property type="molecule type" value="Genomic_DNA"/>
</dbReference>
<evidence type="ECO:0000256" key="1">
    <source>
        <dbReference type="ARBA" id="ARBA00004141"/>
    </source>
</evidence>
<keyword evidence="6" id="KW-0378">Hydrolase</keyword>
<dbReference type="PANTHER" id="PTHR30249:SF0">
    <property type="entry name" value="PLASTIDAL GLYCOLATE_GLYCERATE TRANSLOCATOR 1, CHLOROPLASTIC"/>
    <property type="match status" value="1"/>
</dbReference>
<feature type="transmembrane region" description="Helical" evidence="5">
    <location>
        <begin position="203"/>
        <end position="224"/>
    </location>
</feature>
<dbReference type="PANTHER" id="PTHR30249">
    <property type="entry name" value="PUTATIVE SEROTONIN TRANSPORTER"/>
    <property type="match status" value="1"/>
</dbReference>
<comment type="subcellular location">
    <subcellularLocation>
        <location evidence="1">Membrane</location>
        <topology evidence="1">Multi-pass membrane protein</topology>
    </subcellularLocation>
</comment>
<evidence type="ECO:0000256" key="5">
    <source>
        <dbReference type="SAM" id="Phobius"/>
    </source>
</evidence>
<comment type="caution">
    <text evidence="6">The sequence shown here is derived from an EMBL/GenBank/DDBJ whole genome shotgun (WGS) entry which is preliminary data.</text>
</comment>
<feature type="transmembrane region" description="Helical" evidence="5">
    <location>
        <begin position="87"/>
        <end position="110"/>
    </location>
</feature>
<dbReference type="Pfam" id="PF04172">
    <property type="entry name" value="LrgB"/>
    <property type="match status" value="1"/>
</dbReference>
<dbReference type="AlphaFoldDB" id="A0A4R2SPG8"/>
<evidence type="ECO:0000313" key="6">
    <source>
        <dbReference type="EMBL" id="TCP90106.1"/>
    </source>
</evidence>
<dbReference type="InterPro" id="IPR005261">
    <property type="entry name" value="YohK-like"/>
</dbReference>
<dbReference type="GO" id="GO:0016020">
    <property type="term" value="C:membrane"/>
    <property type="evidence" value="ECO:0007669"/>
    <property type="project" value="UniProtKB-SubCell"/>
</dbReference>
<evidence type="ECO:0000313" key="7">
    <source>
        <dbReference type="Proteomes" id="UP000295763"/>
    </source>
</evidence>
<keyword evidence="2 5" id="KW-0812">Transmembrane</keyword>
<dbReference type="GO" id="GO:0016787">
    <property type="term" value="F:hydrolase activity"/>
    <property type="evidence" value="ECO:0007669"/>
    <property type="project" value="UniProtKB-KW"/>
</dbReference>
<feature type="transmembrane region" description="Helical" evidence="5">
    <location>
        <begin position="174"/>
        <end position="191"/>
    </location>
</feature>
<reference evidence="6 7" key="1">
    <citation type="submission" date="2019-03" db="EMBL/GenBank/DDBJ databases">
        <title>Genomic Encyclopedia of Type Strains, Phase IV (KMG-IV): sequencing the most valuable type-strain genomes for metagenomic binning, comparative biology and taxonomic classification.</title>
        <authorList>
            <person name="Goeker M."/>
        </authorList>
    </citation>
    <scope>NUCLEOTIDE SEQUENCE [LARGE SCALE GENOMIC DNA]</scope>
    <source>
        <strain evidence="6 7">DSM 28404</strain>
    </source>
</reference>